<dbReference type="AlphaFoldDB" id="A0AA38LFL1"/>
<feature type="non-terminal residue" evidence="1">
    <location>
        <position position="70"/>
    </location>
</feature>
<proteinExistence type="predicted"/>
<dbReference type="EMBL" id="JAHRHJ020000003">
    <property type="protein sequence ID" value="KAH9321951.1"/>
    <property type="molecule type" value="Genomic_DNA"/>
</dbReference>
<comment type="caution">
    <text evidence="1">The sequence shown here is derived from an EMBL/GenBank/DDBJ whole genome shotgun (WGS) entry which is preliminary data.</text>
</comment>
<protein>
    <submittedName>
        <fullName evidence="1">Uncharacterized protein</fullName>
    </submittedName>
</protein>
<reference evidence="1 2" key="1">
    <citation type="journal article" date="2021" name="Nat. Plants">
        <title>The Taxus genome provides insights into paclitaxel biosynthesis.</title>
        <authorList>
            <person name="Xiong X."/>
            <person name="Gou J."/>
            <person name="Liao Q."/>
            <person name="Li Y."/>
            <person name="Zhou Q."/>
            <person name="Bi G."/>
            <person name="Li C."/>
            <person name="Du R."/>
            <person name="Wang X."/>
            <person name="Sun T."/>
            <person name="Guo L."/>
            <person name="Liang H."/>
            <person name="Lu P."/>
            <person name="Wu Y."/>
            <person name="Zhang Z."/>
            <person name="Ro D.K."/>
            <person name="Shang Y."/>
            <person name="Huang S."/>
            <person name="Yan J."/>
        </authorList>
    </citation>
    <scope>NUCLEOTIDE SEQUENCE [LARGE SCALE GENOMIC DNA]</scope>
    <source>
        <strain evidence="1">Ta-2019</strain>
    </source>
</reference>
<organism evidence="1 2">
    <name type="scientific">Taxus chinensis</name>
    <name type="common">Chinese yew</name>
    <name type="synonym">Taxus wallichiana var. chinensis</name>
    <dbReference type="NCBI Taxonomy" id="29808"/>
    <lineage>
        <taxon>Eukaryota</taxon>
        <taxon>Viridiplantae</taxon>
        <taxon>Streptophyta</taxon>
        <taxon>Embryophyta</taxon>
        <taxon>Tracheophyta</taxon>
        <taxon>Spermatophyta</taxon>
        <taxon>Pinopsida</taxon>
        <taxon>Pinidae</taxon>
        <taxon>Conifers II</taxon>
        <taxon>Cupressales</taxon>
        <taxon>Taxaceae</taxon>
        <taxon>Taxus</taxon>
    </lineage>
</organism>
<name>A0AA38LFL1_TAXCH</name>
<evidence type="ECO:0000313" key="2">
    <source>
        <dbReference type="Proteomes" id="UP000824469"/>
    </source>
</evidence>
<keyword evidence="2" id="KW-1185">Reference proteome</keyword>
<evidence type="ECO:0000313" key="1">
    <source>
        <dbReference type="EMBL" id="KAH9321951.1"/>
    </source>
</evidence>
<accession>A0AA38LFL1</accession>
<feature type="non-terminal residue" evidence="1">
    <location>
        <position position="1"/>
    </location>
</feature>
<gene>
    <name evidence="1" type="ORF">KI387_016590</name>
</gene>
<sequence>FDQEDYPSTDEVDTKVGSILNLTLDEWEKKVHNFNPYQEIEESKLGLYCMHEENQPIPSITKPYHKYDNE</sequence>
<dbReference type="Proteomes" id="UP000824469">
    <property type="component" value="Unassembled WGS sequence"/>
</dbReference>